<name>A0A8H6E6A7_PETAA</name>
<gene>
    <name evidence="3" type="ORF">ETB97_002409</name>
</gene>
<keyword evidence="2" id="KW-0472">Membrane</keyword>
<keyword evidence="2" id="KW-0812">Transmembrane</keyword>
<reference evidence="3 4" key="1">
    <citation type="submission" date="2019-04" db="EMBL/GenBank/DDBJ databases">
        <title>Aspergillus burnettii sp. nov., novel species from soil in southeast Queensland.</title>
        <authorList>
            <person name="Gilchrist C.L.M."/>
            <person name="Pitt J.I."/>
            <person name="Lange L."/>
            <person name="Lacey H.J."/>
            <person name="Vuong D."/>
            <person name="Midgley D.J."/>
            <person name="Greenfield P."/>
            <person name="Bradbury M."/>
            <person name="Lacey E."/>
            <person name="Busk P.K."/>
            <person name="Pilgaard B."/>
            <person name="Chooi Y.H."/>
            <person name="Piggott A.M."/>
        </authorList>
    </citation>
    <scope>NUCLEOTIDE SEQUENCE [LARGE SCALE GENOMIC DNA]</scope>
    <source>
        <strain evidence="3 4">FRR 5400</strain>
    </source>
</reference>
<feature type="compositionally biased region" description="Polar residues" evidence="1">
    <location>
        <begin position="1"/>
        <end position="13"/>
    </location>
</feature>
<evidence type="ECO:0000256" key="1">
    <source>
        <dbReference type="SAM" id="MobiDB-lite"/>
    </source>
</evidence>
<accession>A0A8H6E6A7</accession>
<organism evidence="3 4">
    <name type="scientific">Petromyces alliaceus</name>
    <name type="common">Aspergillus alliaceus</name>
    <dbReference type="NCBI Taxonomy" id="209559"/>
    <lineage>
        <taxon>Eukaryota</taxon>
        <taxon>Fungi</taxon>
        <taxon>Dikarya</taxon>
        <taxon>Ascomycota</taxon>
        <taxon>Pezizomycotina</taxon>
        <taxon>Eurotiomycetes</taxon>
        <taxon>Eurotiomycetidae</taxon>
        <taxon>Eurotiales</taxon>
        <taxon>Aspergillaceae</taxon>
        <taxon>Aspergillus</taxon>
        <taxon>Aspergillus subgen. Circumdati</taxon>
    </lineage>
</organism>
<protein>
    <submittedName>
        <fullName evidence="3">Uncharacterized protein</fullName>
    </submittedName>
</protein>
<evidence type="ECO:0000313" key="4">
    <source>
        <dbReference type="Proteomes" id="UP000541154"/>
    </source>
</evidence>
<dbReference type="AlphaFoldDB" id="A0A8H6E6A7"/>
<proteinExistence type="predicted"/>
<evidence type="ECO:0000256" key="2">
    <source>
        <dbReference type="SAM" id="Phobius"/>
    </source>
</evidence>
<feature type="transmembrane region" description="Helical" evidence="2">
    <location>
        <begin position="50"/>
        <end position="67"/>
    </location>
</feature>
<keyword evidence="4" id="KW-1185">Reference proteome</keyword>
<evidence type="ECO:0000313" key="3">
    <source>
        <dbReference type="EMBL" id="KAF5859800.1"/>
    </source>
</evidence>
<sequence length="107" mass="11845">MAPNTQANGSQVSAHLATPDGDSGNSSHDRFDLFSLRWAAGDRWWHRSNYTGAFLFNTAAFILPALYRTLVKIWIAKIDSSLVVTTDVYTYINTVAEVINEGLPRAV</sequence>
<dbReference type="Proteomes" id="UP000541154">
    <property type="component" value="Unassembled WGS sequence"/>
</dbReference>
<feature type="region of interest" description="Disordered" evidence="1">
    <location>
        <begin position="1"/>
        <end position="27"/>
    </location>
</feature>
<comment type="caution">
    <text evidence="3">The sequence shown here is derived from an EMBL/GenBank/DDBJ whole genome shotgun (WGS) entry which is preliminary data.</text>
</comment>
<dbReference type="EMBL" id="SPNV01000152">
    <property type="protein sequence ID" value="KAF5859800.1"/>
    <property type="molecule type" value="Genomic_DNA"/>
</dbReference>
<keyword evidence="2" id="KW-1133">Transmembrane helix</keyword>